<feature type="region of interest" description="Disordered" evidence="1">
    <location>
        <begin position="551"/>
        <end position="622"/>
    </location>
</feature>
<feature type="region of interest" description="Disordered" evidence="1">
    <location>
        <begin position="61"/>
        <end position="146"/>
    </location>
</feature>
<evidence type="ECO:0000256" key="1">
    <source>
        <dbReference type="SAM" id="MobiDB-lite"/>
    </source>
</evidence>
<comment type="caution">
    <text evidence="2">The sequence shown here is derived from an EMBL/GenBank/DDBJ whole genome shotgun (WGS) entry which is preliminary data.</text>
</comment>
<feature type="compositionally biased region" description="Polar residues" evidence="1">
    <location>
        <begin position="73"/>
        <end position="82"/>
    </location>
</feature>
<dbReference type="Proteomes" id="UP000243797">
    <property type="component" value="Unassembled WGS sequence"/>
</dbReference>
<proteinExistence type="predicted"/>
<feature type="region of interest" description="Disordered" evidence="1">
    <location>
        <begin position="1"/>
        <end position="48"/>
    </location>
</feature>
<feature type="compositionally biased region" description="Low complexity" evidence="1">
    <location>
        <begin position="106"/>
        <end position="144"/>
    </location>
</feature>
<reference evidence="2 3" key="1">
    <citation type="submission" date="2017-06" db="EMBL/GenBank/DDBJ databases">
        <title>Draft genome sequence of a variant of Elsinoe murrayae.</title>
        <authorList>
            <person name="Cheng Q."/>
        </authorList>
    </citation>
    <scope>NUCLEOTIDE SEQUENCE [LARGE SCALE GENOMIC DNA]</scope>
    <source>
        <strain evidence="2 3">CQ-2017a</strain>
    </source>
</reference>
<evidence type="ECO:0000313" key="2">
    <source>
        <dbReference type="EMBL" id="PNS19860.1"/>
    </source>
</evidence>
<keyword evidence="3" id="KW-1185">Reference proteome</keyword>
<accession>A0A2K1QXZ5</accession>
<dbReference type="STRING" id="2082308.A0A2K1QXZ5"/>
<dbReference type="InParanoid" id="A0A2K1QXZ5"/>
<organism evidence="2 3">
    <name type="scientific">Sphaceloma murrayae</name>
    <dbReference type="NCBI Taxonomy" id="2082308"/>
    <lineage>
        <taxon>Eukaryota</taxon>
        <taxon>Fungi</taxon>
        <taxon>Dikarya</taxon>
        <taxon>Ascomycota</taxon>
        <taxon>Pezizomycotina</taxon>
        <taxon>Dothideomycetes</taxon>
        <taxon>Dothideomycetidae</taxon>
        <taxon>Myriangiales</taxon>
        <taxon>Elsinoaceae</taxon>
        <taxon>Sphaceloma</taxon>
    </lineage>
</organism>
<evidence type="ECO:0000313" key="3">
    <source>
        <dbReference type="Proteomes" id="UP000243797"/>
    </source>
</evidence>
<gene>
    <name evidence="2" type="ORF">CAC42_7827</name>
</gene>
<protein>
    <submittedName>
        <fullName evidence="2">Uncharacterized protein</fullName>
    </submittedName>
</protein>
<feature type="compositionally biased region" description="Basic and acidic residues" evidence="1">
    <location>
        <begin position="586"/>
        <end position="598"/>
    </location>
</feature>
<name>A0A2K1QXZ5_9PEZI</name>
<dbReference type="EMBL" id="NKHZ01000029">
    <property type="protein sequence ID" value="PNS19860.1"/>
    <property type="molecule type" value="Genomic_DNA"/>
</dbReference>
<dbReference type="OrthoDB" id="5407351at2759"/>
<dbReference type="AlphaFoldDB" id="A0A2K1QXZ5"/>
<sequence>MADAYCGPSNALQNFQKHTSADRTLQQDRLTQRRSPLEGFRSHEPNAGILDPEFEAFQASQPGPLTFAEPPQTAFQSFNQRGKQPAFGPPQHGADWATDFQRLHVSSPGPQMQQSPSPAQFRSSPSPAVQAPSQAPLQSQYAPQFSQPSFGGYGGYGGYGAFGSMNQGYMQQPMQARQGEPQVQQEVDMFDEAAFERAFDMAKEQVIAEENAQMHERGETMGEELEPQALNPYPHLPLLRMVMYSELINPTEENMHEFARHFALLEKHNPQQIDAQQQYIFAPLFQVLTNRSGLPYSQRYHLQERAEALFSKWTQANLSAPPSADERAERAYHIYQERFKDKYRSSPPSSRSVTDNEMLHDVQQQVSTVTGKDVVERVFDTLHARHIDPIFESKSELAPIVELETEILQNSVPKEIVNSLRQTGPESESRRLWAMANRAAFQPEVVELREQVSSQDLFERDKIQLEEAIQALPDQVQQEQKQENPLQHDENDDLARTAGELLDKVKDNQSTKFQNSQFLDLMRRFRDREVRVEGDKVVETNLSAFDDIQQPGQSAVFPTPQVSQQPGAMNKMSRADPDSNDVGEQQLRDGEDVVRYLDEPSDVDQGRSPFPSFQWNDPDRSTVEDLLGVEDTDIGFGG</sequence>